<dbReference type="RefSeq" id="WP_120640287.1">
    <property type="nucleotide sequence ID" value="NZ_RAQU01000186.1"/>
</dbReference>
<evidence type="ECO:0000313" key="10">
    <source>
        <dbReference type="Proteomes" id="UP000278036"/>
    </source>
</evidence>
<protein>
    <recommendedName>
        <fullName evidence="6">SURF1-like protein</fullName>
    </recommendedName>
</protein>
<evidence type="ECO:0000313" key="7">
    <source>
        <dbReference type="EMBL" id="RKK02079.1"/>
    </source>
</evidence>
<evidence type="ECO:0000313" key="9">
    <source>
        <dbReference type="Proteomes" id="UP000274097"/>
    </source>
</evidence>
<comment type="similarity">
    <text evidence="2 6">Belongs to the SURF1 family.</text>
</comment>
<organism evidence="7 10">
    <name type="scientific">Teichococcus wenyumeiae</name>
    <dbReference type="NCBI Taxonomy" id="2478470"/>
    <lineage>
        <taxon>Bacteria</taxon>
        <taxon>Pseudomonadati</taxon>
        <taxon>Pseudomonadota</taxon>
        <taxon>Alphaproteobacteria</taxon>
        <taxon>Acetobacterales</taxon>
        <taxon>Roseomonadaceae</taxon>
        <taxon>Roseomonas</taxon>
    </lineage>
</organism>
<keyword evidence="6" id="KW-1003">Cell membrane</keyword>
<evidence type="ECO:0000256" key="4">
    <source>
        <dbReference type="ARBA" id="ARBA00022989"/>
    </source>
</evidence>
<sequence>MQSRWRRLLLPTLALLPVLAILAGLGTWQVQRLRWKTELLATIAAAEAGPPLPLTEHPQDYTKVFTEGRFRHDQAVTLGVEVRGPTLGTHLLVPLERAGAPPLLVDRGWVPLEHGPLSQPEGTVRVEGYVRPGEAASMVSATDDPATRRFYTLDPAAIGAAIGQPGLAPFALVAMGPAGTTLPQPAQTLPRPTNSHLGYAITWYGLALSALGVFIAFARARLKDSA</sequence>
<dbReference type="CDD" id="cd06662">
    <property type="entry name" value="SURF1"/>
    <property type="match status" value="1"/>
</dbReference>
<dbReference type="InterPro" id="IPR045214">
    <property type="entry name" value="Surf1/Surf4"/>
</dbReference>
<dbReference type="PANTHER" id="PTHR23427">
    <property type="entry name" value="SURFEIT LOCUS PROTEIN"/>
    <property type="match status" value="1"/>
</dbReference>
<dbReference type="InParanoid" id="A0A3A9JSY8"/>
<keyword evidence="4 6" id="KW-1133">Transmembrane helix</keyword>
<comment type="caution">
    <text evidence="7">The sequence shown here is derived from an EMBL/GenBank/DDBJ whole genome shotgun (WGS) entry which is preliminary data.</text>
</comment>
<evidence type="ECO:0000313" key="8">
    <source>
        <dbReference type="EMBL" id="RMI26675.1"/>
    </source>
</evidence>
<name>A0A3A9JSY8_9PROT</name>
<comment type="subcellular location">
    <subcellularLocation>
        <location evidence="6">Cell membrane</location>
        <topology evidence="6">Multi-pass membrane protein</topology>
    </subcellularLocation>
    <subcellularLocation>
        <location evidence="1">Membrane</location>
    </subcellularLocation>
</comment>
<dbReference type="Proteomes" id="UP000274097">
    <property type="component" value="Unassembled WGS sequence"/>
</dbReference>
<dbReference type="PANTHER" id="PTHR23427:SF2">
    <property type="entry name" value="SURFEIT LOCUS PROTEIN 1"/>
    <property type="match status" value="1"/>
</dbReference>
<dbReference type="Pfam" id="PF02104">
    <property type="entry name" value="SURF1"/>
    <property type="match status" value="1"/>
</dbReference>
<evidence type="ECO:0000256" key="5">
    <source>
        <dbReference type="ARBA" id="ARBA00023136"/>
    </source>
</evidence>
<dbReference type="AlphaFoldDB" id="A0A3A9JSY8"/>
<accession>A0A3A9JSY8</accession>
<keyword evidence="5 6" id="KW-0472">Membrane</keyword>
<proteinExistence type="inferred from homology"/>
<dbReference type="Proteomes" id="UP000278036">
    <property type="component" value="Unassembled WGS sequence"/>
</dbReference>
<dbReference type="GO" id="GO:0005886">
    <property type="term" value="C:plasma membrane"/>
    <property type="evidence" value="ECO:0007669"/>
    <property type="project" value="UniProtKB-SubCell"/>
</dbReference>
<evidence type="ECO:0000256" key="1">
    <source>
        <dbReference type="ARBA" id="ARBA00004370"/>
    </source>
</evidence>
<dbReference type="PROSITE" id="PS50895">
    <property type="entry name" value="SURF1"/>
    <property type="match status" value="1"/>
</dbReference>
<dbReference type="OrthoDB" id="6079986at2"/>
<reference evidence="7 10" key="1">
    <citation type="submission" date="2018-09" db="EMBL/GenBank/DDBJ databases">
        <title>Roseomonas sp. nov., isolated from feces of Tibetan antelopes in the Qinghai-Tibet plateau, China.</title>
        <authorList>
            <person name="Tian Z."/>
        </authorList>
    </citation>
    <scope>NUCLEOTIDE SEQUENCE [LARGE SCALE GENOMIC DNA]</scope>
    <source>
        <strain evidence="8 9">Z23</strain>
        <strain evidence="7 10">Z24</strain>
    </source>
</reference>
<comment type="caution">
    <text evidence="6">Lacks conserved residue(s) required for the propagation of feature annotation.</text>
</comment>
<evidence type="ECO:0000256" key="3">
    <source>
        <dbReference type="ARBA" id="ARBA00022692"/>
    </source>
</evidence>
<evidence type="ECO:0000256" key="2">
    <source>
        <dbReference type="ARBA" id="ARBA00007165"/>
    </source>
</evidence>
<keyword evidence="3 6" id="KW-0812">Transmembrane</keyword>
<gene>
    <name evidence="7" type="ORF">D6Z83_21625</name>
    <name evidence="8" type="ORF">EBE87_05290</name>
</gene>
<keyword evidence="9" id="KW-1185">Reference proteome</keyword>
<dbReference type="InterPro" id="IPR002994">
    <property type="entry name" value="Surf1/Shy1"/>
</dbReference>
<feature type="transmembrane region" description="Helical" evidence="6">
    <location>
        <begin position="197"/>
        <end position="218"/>
    </location>
</feature>
<dbReference type="EMBL" id="RAQU01000186">
    <property type="protein sequence ID" value="RKK02079.1"/>
    <property type="molecule type" value="Genomic_DNA"/>
</dbReference>
<evidence type="ECO:0000256" key="6">
    <source>
        <dbReference type="RuleBase" id="RU363076"/>
    </source>
</evidence>
<dbReference type="EMBL" id="RFLX01000002">
    <property type="protein sequence ID" value="RMI26675.1"/>
    <property type="molecule type" value="Genomic_DNA"/>
</dbReference>